<dbReference type="PROSITE" id="PS01007">
    <property type="entry name" value="TRANSPOSASE_MUTATOR"/>
    <property type="match status" value="1"/>
</dbReference>
<dbReference type="AlphaFoldDB" id="A0A561B922"/>
<evidence type="ECO:0000256" key="5">
    <source>
        <dbReference type="ARBA" id="ARBA00023172"/>
    </source>
</evidence>
<dbReference type="GO" id="GO:0006313">
    <property type="term" value="P:DNA transposition"/>
    <property type="evidence" value="ECO:0007669"/>
    <property type="project" value="UniProtKB-UniRule"/>
</dbReference>
<evidence type="ECO:0000313" key="9">
    <source>
        <dbReference type="EMBL" id="TWD81386.1"/>
    </source>
</evidence>
<sequence>MTATLPDVAGKKKQGKASAEELAAAELVRLAKEQGLSLTGPDGLLKQLNKAVLETALNEELTEHLGHEKHGEPVAGNVRNGTRSKTVLTETSGQVELEVPRDRAGTFTPQIVKKRQRRLNGVDEVVLSLYAKGLTTGEISAHFAEIYGASVSRETISRITDKVIEEMTEWASRPLDEVYAAVFIDAIVVKVRDGQVANRPFYAAIGVTLAGEREILGLWAGTAGSGEGAKFWMAVLTDLRNRGLRDVFFVVCDGLKGLPEVVANVWPPAIVQTCIIHLIRNTFRLTSRKYWPELKGDLKPIYTAVNATAARAAFDDLTEKWGQRYPAVIRLWDNAWNEFIPFLDYDVEIRRVLCSTNAIESLNARYRRAIKARGHFPTEQAALKCLYLVTRSLDPTGTGRARWAMRWKPALNAFAITFGDRFPAAETY</sequence>
<keyword evidence="4 6" id="KW-0238">DNA-binding</keyword>
<dbReference type="EMBL" id="VIVK01000001">
    <property type="protein sequence ID" value="TWD84000.1"/>
    <property type="molecule type" value="Genomic_DNA"/>
</dbReference>
<dbReference type="PANTHER" id="PTHR33217">
    <property type="entry name" value="TRANSPOSASE FOR INSERTION SEQUENCE ELEMENT IS1081"/>
    <property type="match status" value="1"/>
</dbReference>
<comment type="similarity">
    <text evidence="2 6">Belongs to the transposase mutator family.</text>
</comment>
<dbReference type="Pfam" id="PF00872">
    <property type="entry name" value="Transposase_mut"/>
    <property type="match status" value="1"/>
</dbReference>
<evidence type="ECO:0000256" key="6">
    <source>
        <dbReference type="RuleBase" id="RU365089"/>
    </source>
</evidence>
<dbReference type="GO" id="GO:0003677">
    <property type="term" value="F:DNA binding"/>
    <property type="evidence" value="ECO:0007669"/>
    <property type="project" value="UniProtKB-UniRule"/>
</dbReference>
<dbReference type="OrthoDB" id="9793302at2"/>
<evidence type="ECO:0000256" key="4">
    <source>
        <dbReference type="ARBA" id="ARBA00023125"/>
    </source>
</evidence>
<accession>A0A561B922</accession>
<keyword evidence="3 6" id="KW-0815">Transposition</keyword>
<organism evidence="7 11">
    <name type="scientific">Kribbella amoyensis</name>
    <dbReference type="NCBI Taxonomy" id="996641"/>
    <lineage>
        <taxon>Bacteria</taxon>
        <taxon>Bacillati</taxon>
        <taxon>Actinomycetota</taxon>
        <taxon>Actinomycetes</taxon>
        <taxon>Propionibacteriales</taxon>
        <taxon>Kribbellaceae</taxon>
        <taxon>Kribbella</taxon>
    </lineage>
</organism>
<dbReference type="NCBIfam" id="NF033543">
    <property type="entry name" value="transpos_IS256"/>
    <property type="match status" value="1"/>
</dbReference>
<keyword evidence="5 6" id="KW-0233">DNA recombination</keyword>
<evidence type="ECO:0000256" key="1">
    <source>
        <dbReference type="ARBA" id="ARBA00002190"/>
    </source>
</evidence>
<dbReference type="GO" id="GO:0004803">
    <property type="term" value="F:transposase activity"/>
    <property type="evidence" value="ECO:0007669"/>
    <property type="project" value="UniProtKB-UniRule"/>
</dbReference>
<name>A0A561B922_9ACTN</name>
<evidence type="ECO:0000313" key="11">
    <source>
        <dbReference type="Proteomes" id="UP000318380"/>
    </source>
</evidence>
<dbReference type="EMBL" id="VIVK01000001">
    <property type="protein sequence ID" value="TWD81386.1"/>
    <property type="molecule type" value="Genomic_DNA"/>
</dbReference>
<evidence type="ECO:0000313" key="10">
    <source>
        <dbReference type="EMBL" id="TWD84000.1"/>
    </source>
</evidence>
<evidence type="ECO:0000313" key="8">
    <source>
        <dbReference type="EMBL" id="TWD81385.1"/>
    </source>
</evidence>
<dbReference type="PANTHER" id="PTHR33217:SF8">
    <property type="entry name" value="MUTATOR FAMILY TRANSPOSASE"/>
    <property type="match status" value="1"/>
</dbReference>
<keyword evidence="6" id="KW-0814">Transposable element</keyword>
<dbReference type="RefSeq" id="WP_145806194.1">
    <property type="nucleotide sequence ID" value="NZ_VIVK01000001.1"/>
</dbReference>
<proteinExistence type="inferred from homology"/>
<comment type="function">
    <text evidence="1 6">Required for the transposition of the insertion element.</text>
</comment>
<protein>
    <recommendedName>
        <fullName evidence="6">Mutator family transposase</fullName>
    </recommendedName>
</protein>
<dbReference type="EMBL" id="VIVK01000002">
    <property type="protein sequence ID" value="TWD75258.1"/>
    <property type="molecule type" value="Genomic_DNA"/>
</dbReference>
<dbReference type="Proteomes" id="UP000318380">
    <property type="component" value="Unassembled WGS sequence"/>
</dbReference>
<evidence type="ECO:0000256" key="3">
    <source>
        <dbReference type="ARBA" id="ARBA00022578"/>
    </source>
</evidence>
<reference evidence="7 11" key="1">
    <citation type="submission" date="2019-06" db="EMBL/GenBank/DDBJ databases">
        <title>Sequencing the genomes of 1000 actinobacteria strains.</title>
        <authorList>
            <person name="Klenk H.-P."/>
        </authorList>
    </citation>
    <scope>NUCLEOTIDE SEQUENCE [LARGE SCALE GENOMIC DNA]</scope>
    <source>
        <strain evidence="7 11">DSM 24683</strain>
    </source>
</reference>
<dbReference type="InterPro" id="IPR001207">
    <property type="entry name" value="Transposase_mutator"/>
</dbReference>
<keyword evidence="11" id="KW-1185">Reference proteome</keyword>
<dbReference type="EMBL" id="VIVK01000001">
    <property type="protein sequence ID" value="TWD81385.1"/>
    <property type="molecule type" value="Genomic_DNA"/>
</dbReference>
<evidence type="ECO:0000313" key="7">
    <source>
        <dbReference type="EMBL" id="TWD75258.1"/>
    </source>
</evidence>
<gene>
    <name evidence="8" type="ORF">FB561_2498</name>
    <name evidence="9" type="ORF">FB561_2500</name>
    <name evidence="10" type="ORF">FB561_5172</name>
    <name evidence="7" type="ORF">FB561_6696</name>
</gene>
<comment type="caution">
    <text evidence="7">The sequence shown here is derived from an EMBL/GenBank/DDBJ whole genome shotgun (WGS) entry which is preliminary data.</text>
</comment>
<evidence type="ECO:0000256" key="2">
    <source>
        <dbReference type="ARBA" id="ARBA00010961"/>
    </source>
</evidence>